<dbReference type="EMBL" id="BBMN01000009">
    <property type="protein sequence ID" value="GAL05884.1"/>
    <property type="molecule type" value="Genomic_DNA"/>
</dbReference>
<organism evidence="1 2">
    <name type="scientific">Photobacterium aphoticum</name>
    <dbReference type="NCBI Taxonomy" id="754436"/>
    <lineage>
        <taxon>Bacteria</taxon>
        <taxon>Pseudomonadati</taxon>
        <taxon>Pseudomonadota</taxon>
        <taxon>Gammaproteobacteria</taxon>
        <taxon>Vibrionales</taxon>
        <taxon>Vibrionaceae</taxon>
        <taxon>Photobacterium</taxon>
    </lineage>
</organism>
<gene>
    <name evidence="1" type="ORF">JCM19237_1524</name>
</gene>
<proteinExistence type="predicted"/>
<dbReference type="STRING" id="754436.JCM19237_1524"/>
<sequence>MNNQSRFEYMLYPRLLAVAEIGWTAPENRSWPDFKARLNGQLTYLDKVGINYRRCE</sequence>
<evidence type="ECO:0000313" key="2">
    <source>
        <dbReference type="Proteomes" id="UP000029227"/>
    </source>
</evidence>
<dbReference type="AlphaFoldDB" id="A0A090QVK6"/>
<comment type="caution">
    <text evidence="1">The sequence shown here is derived from an EMBL/GenBank/DDBJ whole genome shotgun (WGS) entry which is preliminary data.</text>
</comment>
<accession>A0A090QVK6</accession>
<reference evidence="1 2" key="1">
    <citation type="journal article" date="2014" name="Genome Announc.">
        <title>Draft Genome Sequences of Two Vibrionaceae Species, Vibrio ponticus C121 and Photobacterium aphoticum C119, Isolated as Coral Reef Microbiota.</title>
        <authorList>
            <person name="Al-saari N."/>
            <person name="Meirelles P.M."/>
            <person name="Mino S."/>
            <person name="Suda W."/>
            <person name="Oshima K."/>
            <person name="Hattori M."/>
            <person name="Ohkuma M."/>
            <person name="Thompson F.L."/>
            <person name="Gomez-Gil B."/>
            <person name="Sawabe T."/>
            <person name="Sawabe T."/>
        </authorList>
    </citation>
    <scope>NUCLEOTIDE SEQUENCE [LARGE SCALE GENOMIC DNA]</scope>
    <source>
        <strain evidence="1 2">JCM 19237</strain>
    </source>
</reference>
<dbReference type="Proteomes" id="UP000029227">
    <property type="component" value="Unassembled WGS sequence"/>
</dbReference>
<evidence type="ECO:0000313" key="1">
    <source>
        <dbReference type="EMBL" id="GAL05884.1"/>
    </source>
</evidence>
<dbReference type="SUPFAM" id="SSF51445">
    <property type="entry name" value="(Trans)glycosidases"/>
    <property type="match status" value="1"/>
</dbReference>
<dbReference type="Gene3D" id="3.20.20.80">
    <property type="entry name" value="Glycosidases"/>
    <property type="match status" value="1"/>
</dbReference>
<dbReference type="InterPro" id="IPR017853">
    <property type="entry name" value="GH"/>
</dbReference>
<protein>
    <submittedName>
        <fullName evidence="1">Beta-N-acetylhexosaminidase</fullName>
    </submittedName>
</protein>
<dbReference type="eggNOG" id="COG3525">
    <property type="taxonomic scope" value="Bacteria"/>
</dbReference>
<name>A0A090QVK6_9GAMM</name>